<dbReference type="PANTHER" id="PTHR43319">
    <property type="entry name" value="BETA-LACTAMASE-RELATED"/>
    <property type="match status" value="1"/>
</dbReference>
<feature type="region of interest" description="Disordered" evidence="1">
    <location>
        <begin position="189"/>
        <end position="214"/>
    </location>
</feature>
<feature type="domain" description="Beta-lactamase-related" evidence="2">
    <location>
        <begin position="27"/>
        <end position="185"/>
    </location>
</feature>
<evidence type="ECO:0000259" key="2">
    <source>
        <dbReference type="Pfam" id="PF00144"/>
    </source>
</evidence>
<dbReference type="Pfam" id="PF00144">
    <property type="entry name" value="Beta-lactamase"/>
    <property type="match status" value="1"/>
</dbReference>
<protein>
    <submittedName>
        <fullName evidence="3">Serine hydrolase</fullName>
    </submittedName>
</protein>
<reference evidence="4" key="1">
    <citation type="journal article" date="2019" name="Int. J. Syst. Evol. Microbiol.">
        <title>The Global Catalogue of Microorganisms (GCM) 10K type strain sequencing project: providing services to taxonomists for standard genome sequencing and annotation.</title>
        <authorList>
            <consortium name="The Broad Institute Genomics Platform"/>
            <consortium name="The Broad Institute Genome Sequencing Center for Infectious Disease"/>
            <person name="Wu L."/>
            <person name="Ma J."/>
        </authorList>
    </citation>
    <scope>NUCLEOTIDE SEQUENCE [LARGE SCALE GENOMIC DNA]</scope>
    <source>
        <strain evidence="4">CCUG 56401</strain>
    </source>
</reference>
<dbReference type="Gene3D" id="3.40.710.10">
    <property type="entry name" value="DD-peptidase/beta-lactamase superfamily"/>
    <property type="match status" value="1"/>
</dbReference>
<feature type="region of interest" description="Disordered" evidence="1">
    <location>
        <begin position="148"/>
        <end position="175"/>
    </location>
</feature>
<name>A0ABW3FLS9_9PSEU</name>
<dbReference type="RefSeq" id="WP_263251092.1">
    <property type="nucleotide sequence ID" value="NZ_BAABLT010000019.1"/>
</dbReference>
<keyword evidence="3" id="KW-0378">Hydrolase</keyword>
<evidence type="ECO:0000313" key="4">
    <source>
        <dbReference type="Proteomes" id="UP001597018"/>
    </source>
</evidence>
<comment type="caution">
    <text evidence="3">The sequence shown here is derived from an EMBL/GenBank/DDBJ whole genome shotgun (WGS) entry which is preliminary data.</text>
</comment>
<evidence type="ECO:0000313" key="3">
    <source>
        <dbReference type="EMBL" id="MFD0919232.1"/>
    </source>
</evidence>
<dbReference type="PANTHER" id="PTHR43319:SF3">
    <property type="entry name" value="BETA-LACTAMASE-RELATED DOMAIN-CONTAINING PROTEIN"/>
    <property type="match status" value="1"/>
</dbReference>
<dbReference type="InterPro" id="IPR052907">
    <property type="entry name" value="Beta-lactamase/esterase"/>
</dbReference>
<keyword evidence="4" id="KW-1185">Reference proteome</keyword>
<dbReference type="SUPFAM" id="SSF56601">
    <property type="entry name" value="beta-lactamase/transpeptidase-like"/>
    <property type="match status" value="1"/>
</dbReference>
<proteinExistence type="predicted"/>
<dbReference type="Proteomes" id="UP001597018">
    <property type="component" value="Unassembled WGS sequence"/>
</dbReference>
<accession>A0ABW3FLS9</accession>
<gene>
    <name evidence="3" type="ORF">ACFQ16_05710</name>
</gene>
<sequence>MRVVRAATLSVAERDFAKSAEAIGLSRVRQLLPHAAGLPYPQRAVSREMAADHPAVAALLAEQAPLWPVGSRVAYHALTSGWLAAELVRQVDGRSITDYVRAEITERIPADGWLGPPAEHSDRTGRCRRAPDYSNACTARRAAAPTRERDVRWSSASAPNCRTTSAPAVRGGSVSGTAARAARCTAAGRAWASPSPTPRARCAPKATTDAPSAC</sequence>
<feature type="compositionally biased region" description="Polar residues" evidence="1">
    <location>
        <begin position="154"/>
        <end position="166"/>
    </location>
</feature>
<evidence type="ECO:0000256" key="1">
    <source>
        <dbReference type="SAM" id="MobiDB-lite"/>
    </source>
</evidence>
<dbReference type="InterPro" id="IPR012338">
    <property type="entry name" value="Beta-lactam/transpept-like"/>
</dbReference>
<dbReference type="InterPro" id="IPR001466">
    <property type="entry name" value="Beta-lactam-related"/>
</dbReference>
<dbReference type="GO" id="GO:0016787">
    <property type="term" value="F:hydrolase activity"/>
    <property type="evidence" value="ECO:0007669"/>
    <property type="project" value="UniProtKB-KW"/>
</dbReference>
<dbReference type="EMBL" id="JBHTIW010000002">
    <property type="protein sequence ID" value="MFD0919232.1"/>
    <property type="molecule type" value="Genomic_DNA"/>
</dbReference>
<organism evidence="3 4">
    <name type="scientific">Saccharopolyspora rosea</name>
    <dbReference type="NCBI Taxonomy" id="524884"/>
    <lineage>
        <taxon>Bacteria</taxon>
        <taxon>Bacillati</taxon>
        <taxon>Actinomycetota</taxon>
        <taxon>Actinomycetes</taxon>
        <taxon>Pseudonocardiales</taxon>
        <taxon>Pseudonocardiaceae</taxon>
        <taxon>Saccharopolyspora</taxon>
    </lineage>
</organism>